<reference evidence="1 2" key="1">
    <citation type="submission" date="2019-01" db="EMBL/GenBank/DDBJ databases">
        <title>Bacillus sp. M5HDSG1-1, whole genome shotgun sequence.</title>
        <authorList>
            <person name="Tuo L."/>
        </authorList>
    </citation>
    <scope>NUCLEOTIDE SEQUENCE [LARGE SCALE GENOMIC DNA]</scope>
    <source>
        <strain evidence="1 2">M5HDSG1-1</strain>
    </source>
</reference>
<proteinExistence type="predicted"/>
<gene>
    <name evidence="1" type="ORF">EM808_18865</name>
</gene>
<organism evidence="1 2">
    <name type="scientific">Niallia taxi</name>
    <dbReference type="NCBI Taxonomy" id="2499688"/>
    <lineage>
        <taxon>Bacteria</taxon>
        <taxon>Bacillati</taxon>
        <taxon>Bacillota</taxon>
        <taxon>Bacilli</taxon>
        <taxon>Bacillales</taxon>
        <taxon>Bacillaceae</taxon>
        <taxon>Niallia</taxon>
    </lineage>
</organism>
<accession>A0A3S2UEA8</accession>
<dbReference type="RefSeq" id="WP_127739756.1">
    <property type="nucleotide sequence ID" value="NZ_CAJCKN010000074.1"/>
</dbReference>
<name>A0A3S2UEA8_9BACI</name>
<dbReference type="EMBL" id="RZTZ01000008">
    <property type="protein sequence ID" value="RVT59976.1"/>
    <property type="molecule type" value="Genomic_DNA"/>
</dbReference>
<protein>
    <submittedName>
        <fullName evidence="1">Uncharacterized protein</fullName>
    </submittedName>
</protein>
<keyword evidence="2" id="KW-1185">Reference proteome</keyword>
<sequence length="64" mass="7656">MKDRQFLFQVWRWIDQAQRVNENANGKKIVALPLNEWEELRAEMLEIINEMDGPVTNEEALEVR</sequence>
<evidence type="ECO:0000313" key="2">
    <source>
        <dbReference type="Proteomes" id="UP000288024"/>
    </source>
</evidence>
<dbReference type="AlphaFoldDB" id="A0A3S2UEA8"/>
<evidence type="ECO:0000313" key="1">
    <source>
        <dbReference type="EMBL" id="RVT59976.1"/>
    </source>
</evidence>
<dbReference type="Proteomes" id="UP000288024">
    <property type="component" value="Unassembled WGS sequence"/>
</dbReference>
<comment type="caution">
    <text evidence="1">The sequence shown here is derived from an EMBL/GenBank/DDBJ whole genome shotgun (WGS) entry which is preliminary data.</text>
</comment>